<dbReference type="EMBL" id="FOXD01000014">
    <property type="protein sequence ID" value="SFP98444.1"/>
    <property type="molecule type" value="Genomic_DNA"/>
</dbReference>
<dbReference type="AlphaFoldDB" id="A0A1I5UT10"/>
<evidence type="ECO:0000313" key="4">
    <source>
        <dbReference type="Proteomes" id="UP000198892"/>
    </source>
</evidence>
<dbReference type="STRING" id="1884432.SAMN05518683_11447"/>
<dbReference type="InterPro" id="IPR029051">
    <property type="entry name" value="DUF4352"/>
</dbReference>
<accession>A0A1I5UT10</accession>
<keyword evidence="4" id="KW-1185">Reference proteome</keyword>
<dbReference type="Gene3D" id="2.60.40.1240">
    <property type="match status" value="1"/>
</dbReference>
<gene>
    <name evidence="3" type="ORF">SAMN05518683_11447</name>
</gene>
<evidence type="ECO:0000313" key="3">
    <source>
        <dbReference type="EMBL" id="SFP98444.1"/>
    </source>
</evidence>
<proteinExistence type="predicted"/>
<dbReference type="Proteomes" id="UP000198892">
    <property type="component" value="Unassembled WGS sequence"/>
</dbReference>
<evidence type="ECO:0000259" key="2">
    <source>
        <dbReference type="Pfam" id="PF11611"/>
    </source>
</evidence>
<protein>
    <recommendedName>
        <fullName evidence="2">DUF4352 domain-containing protein</fullName>
    </recommendedName>
</protein>
<dbReference type="RefSeq" id="WP_093337920.1">
    <property type="nucleotide sequence ID" value="NZ_FOXD01000014.1"/>
</dbReference>
<dbReference type="OrthoDB" id="2873963at2"/>
<dbReference type="Pfam" id="PF11611">
    <property type="entry name" value="DUF4352"/>
    <property type="match status" value="1"/>
</dbReference>
<sequence length="170" mass="18450">MDKKLWLLFGLILVLGIFSGMFIQSQRSAGEQETFEQKVSASSSGLLAPGETAEVGDFNITVHDSYFSSQQEKQVLVADISFQNLAEQPREIPLFNILVTDADGHTYENLTSYDDQRLVGGQIRAGGLRRGTLAFDVGDSNHYELSYTNHSGNGLAAWNLKPSGSTSGGS</sequence>
<organism evidence="3 4">
    <name type="scientific">Salibacterium halotolerans</name>
    <dbReference type="NCBI Taxonomy" id="1884432"/>
    <lineage>
        <taxon>Bacteria</taxon>
        <taxon>Bacillati</taxon>
        <taxon>Bacillota</taxon>
        <taxon>Bacilli</taxon>
        <taxon>Bacillales</taxon>
        <taxon>Bacillaceae</taxon>
    </lineage>
</organism>
<keyword evidence="1" id="KW-0732">Signal</keyword>
<dbReference type="InterPro" id="IPR029050">
    <property type="entry name" value="Immunoprotect_excell_Ig-like"/>
</dbReference>
<reference evidence="4" key="1">
    <citation type="submission" date="2016-10" db="EMBL/GenBank/DDBJ databases">
        <authorList>
            <person name="Varghese N."/>
            <person name="Submissions S."/>
        </authorList>
    </citation>
    <scope>NUCLEOTIDE SEQUENCE [LARGE SCALE GENOMIC DNA]</scope>
    <source>
        <strain evidence="4">S7</strain>
    </source>
</reference>
<feature type="domain" description="DUF4352" evidence="2">
    <location>
        <begin position="50"/>
        <end position="150"/>
    </location>
</feature>
<name>A0A1I5UT10_9BACI</name>
<evidence type="ECO:0000256" key="1">
    <source>
        <dbReference type="ARBA" id="ARBA00022729"/>
    </source>
</evidence>